<evidence type="ECO:0000313" key="4">
    <source>
        <dbReference type="Proteomes" id="UP001151287"/>
    </source>
</evidence>
<name>A0A9Q0D219_9POAL</name>
<sequence>MADRSEQEKEKEKKKEKKEEMGRDEVAEALADLFSNVSLMVKGELEVTNNQLLMLEKMNERVTEEYSRFGDVASGLRVFVEQLSNKNRSFEDYVQQIDAIDQQVTEFEAVVSKLDEYVSMLEKKVVSAYRSTASEQSISNSTR</sequence>
<keyword evidence="4" id="KW-1185">Reference proteome</keyword>
<comment type="similarity">
    <text evidence="1">Belongs to the BLOC1S2 family.</text>
</comment>
<proteinExistence type="inferred from homology"/>
<evidence type="ECO:0000313" key="3">
    <source>
        <dbReference type="EMBL" id="KAJ1703669.1"/>
    </source>
</evidence>
<evidence type="ECO:0008006" key="5">
    <source>
        <dbReference type="Google" id="ProtNLM"/>
    </source>
</evidence>
<dbReference type="Pfam" id="PF10046">
    <property type="entry name" value="BLOC1_2"/>
    <property type="match status" value="1"/>
</dbReference>
<dbReference type="EMBL" id="JAMQYH010000001">
    <property type="protein sequence ID" value="KAJ1703669.1"/>
    <property type="molecule type" value="Genomic_DNA"/>
</dbReference>
<gene>
    <name evidence="3" type="ORF">LUZ63_003448</name>
</gene>
<dbReference type="Proteomes" id="UP001151287">
    <property type="component" value="Unassembled WGS sequence"/>
</dbReference>
<dbReference type="PANTHER" id="PTHR47882:SF1">
    <property type="entry name" value="BIOGENESIS OF LYSOSOME-RELATED ORGANELLES COMPLEX 1 SUBUNIT 2"/>
    <property type="match status" value="1"/>
</dbReference>
<feature type="region of interest" description="Disordered" evidence="2">
    <location>
        <begin position="1"/>
        <end position="23"/>
    </location>
</feature>
<dbReference type="InterPro" id="IPR019269">
    <property type="entry name" value="BLOC1_su2"/>
</dbReference>
<dbReference type="AlphaFoldDB" id="A0A9Q0D219"/>
<accession>A0A9Q0D219</accession>
<evidence type="ECO:0000256" key="2">
    <source>
        <dbReference type="SAM" id="MobiDB-lite"/>
    </source>
</evidence>
<protein>
    <recommendedName>
        <fullName evidence="5">Biogenesis of lysosome-related organelles complex 1 subunit 2</fullName>
    </recommendedName>
</protein>
<reference evidence="3" key="1">
    <citation type="journal article" date="2022" name="Cell">
        <title>Repeat-based holocentromeres influence genome architecture and karyotype evolution.</title>
        <authorList>
            <person name="Hofstatter P.G."/>
            <person name="Thangavel G."/>
            <person name="Lux T."/>
            <person name="Neumann P."/>
            <person name="Vondrak T."/>
            <person name="Novak P."/>
            <person name="Zhang M."/>
            <person name="Costa L."/>
            <person name="Castellani M."/>
            <person name="Scott A."/>
            <person name="Toegelov H."/>
            <person name="Fuchs J."/>
            <person name="Mata-Sucre Y."/>
            <person name="Dias Y."/>
            <person name="Vanzela A.L.L."/>
            <person name="Huettel B."/>
            <person name="Almeida C.C.S."/>
            <person name="Simkova H."/>
            <person name="Souza G."/>
            <person name="Pedrosa-Harand A."/>
            <person name="Macas J."/>
            <person name="Mayer K.F.X."/>
            <person name="Houben A."/>
            <person name="Marques A."/>
        </authorList>
    </citation>
    <scope>NUCLEOTIDE SEQUENCE</scope>
    <source>
        <strain evidence="3">RhyBre1mFocal</strain>
    </source>
</reference>
<evidence type="ECO:0000256" key="1">
    <source>
        <dbReference type="ARBA" id="ARBA00008468"/>
    </source>
</evidence>
<dbReference type="PANTHER" id="PTHR47882">
    <property type="entry name" value="BIOGENESIS OF LYSOSOME-RELATED ORGANELLES COMPLEX 1 SUBUNIT 2"/>
    <property type="match status" value="1"/>
</dbReference>
<dbReference type="OrthoDB" id="444265at2759"/>
<comment type="caution">
    <text evidence="3">The sequence shown here is derived from an EMBL/GenBank/DDBJ whole genome shotgun (WGS) entry which is preliminary data.</text>
</comment>
<organism evidence="3 4">
    <name type="scientific">Rhynchospora breviuscula</name>
    <dbReference type="NCBI Taxonomy" id="2022672"/>
    <lineage>
        <taxon>Eukaryota</taxon>
        <taxon>Viridiplantae</taxon>
        <taxon>Streptophyta</taxon>
        <taxon>Embryophyta</taxon>
        <taxon>Tracheophyta</taxon>
        <taxon>Spermatophyta</taxon>
        <taxon>Magnoliopsida</taxon>
        <taxon>Liliopsida</taxon>
        <taxon>Poales</taxon>
        <taxon>Cyperaceae</taxon>
        <taxon>Cyperoideae</taxon>
        <taxon>Rhynchosporeae</taxon>
        <taxon>Rhynchospora</taxon>
    </lineage>
</organism>